<evidence type="ECO:0000313" key="7">
    <source>
        <dbReference type="EMBL" id="KRO26321.1"/>
    </source>
</evidence>
<comment type="subcellular location">
    <subcellularLocation>
        <location evidence="1">Cell membrane</location>
        <topology evidence="1">Multi-pass membrane protein</topology>
    </subcellularLocation>
</comment>
<feature type="transmembrane region" description="Helical" evidence="6">
    <location>
        <begin position="223"/>
        <end position="250"/>
    </location>
</feature>
<feature type="transmembrane region" description="Helical" evidence="6">
    <location>
        <begin position="145"/>
        <end position="169"/>
    </location>
</feature>
<evidence type="ECO:0000256" key="2">
    <source>
        <dbReference type="ARBA" id="ARBA00022475"/>
    </source>
</evidence>
<dbReference type="Pfam" id="PF13520">
    <property type="entry name" value="AA_permease_2"/>
    <property type="match status" value="1"/>
</dbReference>
<dbReference type="PANTHER" id="PTHR42770:SF18">
    <property type="entry name" value="ARGININE_AGMATINE ANTIPORTER"/>
    <property type="match status" value="1"/>
</dbReference>
<dbReference type="PATRIC" id="fig|480391.4.peg.108"/>
<dbReference type="AlphaFoldDB" id="A0A0R2NKL3"/>
<evidence type="ECO:0008006" key="9">
    <source>
        <dbReference type="Google" id="ProtNLM"/>
    </source>
</evidence>
<dbReference type="InterPro" id="IPR002293">
    <property type="entry name" value="AA/rel_permease1"/>
</dbReference>
<dbReference type="Gene3D" id="1.20.1740.10">
    <property type="entry name" value="Amino acid/polyamine transporter I"/>
    <property type="match status" value="1"/>
</dbReference>
<feature type="transmembrane region" description="Helical" evidence="6">
    <location>
        <begin position="373"/>
        <end position="392"/>
    </location>
</feature>
<gene>
    <name evidence="7" type="ORF">IV88_GL000106</name>
</gene>
<feature type="transmembrane region" description="Helical" evidence="6">
    <location>
        <begin position="315"/>
        <end position="333"/>
    </location>
</feature>
<evidence type="ECO:0000313" key="8">
    <source>
        <dbReference type="Proteomes" id="UP000051249"/>
    </source>
</evidence>
<dbReference type="InterPro" id="IPR050367">
    <property type="entry name" value="APC_superfamily"/>
</dbReference>
<feature type="transmembrane region" description="Helical" evidence="6">
    <location>
        <begin position="270"/>
        <end position="294"/>
    </location>
</feature>
<evidence type="ECO:0000256" key="3">
    <source>
        <dbReference type="ARBA" id="ARBA00022692"/>
    </source>
</evidence>
<feature type="transmembrane region" description="Helical" evidence="6">
    <location>
        <begin position="118"/>
        <end position="138"/>
    </location>
</feature>
<dbReference type="OrthoDB" id="3181223at2"/>
<evidence type="ECO:0000256" key="5">
    <source>
        <dbReference type="ARBA" id="ARBA00023136"/>
    </source>
</evidence>
<dbReference type="EMBL" id="JQCQ01000001">
    <property type="protein sequence ID" value="KRO26321.1"/>
    <property type="molecule type" value="Genomic_DNA"/>
</dbReference>
<protein>
    <recommendedName>
        <fullName evidence="9">Amino acid permease</fullName>
    </recommendedName>
</protein>
<dbReference type="GO" id="GO:0022857">
    <property type="term" value="F:transmembrane transporter activity"/>
    <property type="evidence" value="ECO:0007669"/>
    <property type="project" value="InterPro"/>
</dbReference>
<name>A0A0R2NKL3_9LACO</name>
<dbReference type="RefSeq" id="WP_057797632.1">
    <property type="nucleotide sequence ID" value="NZ_BJZZ01000001.1"/>
</dbReference>
<evidence type="ECO:0000256" key="6">
    <source>
        <dbReference type="SAM" id="Phobius"/>
    </source>
</evidence>
<keyword evidence="3 6" id="KW-0812">Transmembrane</keyword>
<feature type="transmembrane region" description="Helical" evidence="6">
    <location>
        <begin position="181"/>
        <end position="202"/>
    </location>
</feature>
<organism evidence="7 8">
    <name type="scientific">Pediococcus argentinicus</name>
    <dbReference type="NCBI Taxonomy" id="480391"/>
    <lineage>
        <taxon>Bacteria</taxon>
        <taxon>Bacillati</taxon>
        <taxon>Bacillota</taxon>
        <taxon>Bacilli</taxon>
        <taxon>Lactobacillales</taxon>
        <taxon>Lactobacillaceae</taxon>
        <taxon>Pediococcus</taxon>
    </lineage>
</organism>
<dbReference type="Proteomes" id="UP000051249">
    <property type="component" value="Unassembled WGS sequence"/>
</dbReference>
<comment type="caution">
    <text evidence="7">The sequence shown here is derived from an EMBL/GenBank/DDBJ whole genome shotgun (WGS) entry which is preliminary data.</text>
</comment>
<dbReference type="GO" id="GO:0005886">
    <property type="term" value="C:plasma membrane"/>
    <property type="evidence" value="ECO:0007669"/>
    <property type="project" value="UniProtKB-SubCell"/>
</dbReference>
<dbReference type="PANTHER" id="PTHR42770">
    <property type="entry name" value="AMINO ACID TRANSPORTER-RELATED"/>
    <property type="match status" value="1"/>
</dbReference>
<keyword evidence="2" id="KW-1003">Cell membrane</keyword>
<feature type="transmembrane region" description="Helical" evidence="6">
    <location>
        <begin position="339"/>
        <end position="361"/>
    </location>
</feature>
<feature type="transmembrane region" description="Helical" evidence="6">
    <location>
        <begin position="87"/>
        <end position="112"/>
    </location>
</feature>
<evidence type="ECO:0000256" key="4">
    <source>
        <dbReference type="ARBA" id="ARBA00022989"/>
    </source>
</evidence>
<accession>A0A0R2NKL3</accession>
<feature type="transmembrane region" description="Helical" evidence="6">
    <location>
        <begin position="7"/>
        <end position="27"/>
    </location>
</feature>
<dbReference type="PIRSF" id="PIRSF006060">
    <property type="entry name" value="AA_transporter"/>
    <property type="match status" value="1"/>
</dbReference>
<keyword evidence="8" id="KW-1185">Reference proteome</keyword>
<proteinExistence type="predicted"/>
<sequence length="425" mass="45773">MRNKFSLLSIVILGVNAIIGSGIFLLPNQAMKIIGPASIGVFVFDMLLVVSIAFCYAEDASLFKEDGGPYLYAKEAFGDFVGYEVGFIVWAISIIAWATMAAGLTTALGALFPVFNETLWHSLTIIVLLVGLALINILGVRMTKWLNNVVTVAKLIPLIFFVAIGLFFIKGANFTPVFPHGSYASGSFGAAAILMFYAFTGFEALVIDAKDMENPQRNLPKAIGIALGIVAVLYMLIQIVSIGILGPHLASSQAPMQDAMNQVIGPFGKYLIAVGTIVSILGIATAQSFFLPRIGAAMAENGVMPKIVGLRNKQNVPYVAMIISVILALPLALTGTFATLAQISVVSRFAQYVPTILAVLVFRRTMPDAKRSFKVPFGPVIPIFALLVSVWLLTNATLYKIIFGLGGLLIAVPFYFIGKRYRTED</sequence>
<feature type="transmembrane region" description="Helical" evidence="6">
    <location>
        <begin position="398"/>
        <end position="417"/>
    </location>
</feature>
<reference evidence="7 8" key="1">
    <citation type="journal article" date="2015" name="Genome Announc.">
        <title>Expanding the biotechnology potential of lactobacilli through comparative genomics of 213 strains and associated genera.</title>
        <authorList>
            <person name="Sun Z."/>
            <person name="Harris H.M."/>
            <person name="McCann A."/>
            <person name="Guo C."/>
            <person name="Argimon S."/>
            <person name="Zhang W."/>
            <person name="Yang X."/>
            <person name="Jeffery I.B."/>
            <person name="Cooney J.C."/>
            <person name="Kagawa T.F."/>
            <person name="Liu W."/>
            <person name="Song Y."/>
            <person name="Salvetti E."/>
            <person name="Wrobel A."/>
            <person name="Rasinkangas P."/>
            <person name="Parkhill J."/>
            <person name="Rea M.C."/>
            <person name="O'Sullivan O."/>
            <person name="Ritari J."/>
            <person name="Douillard F.P."/>
            <person name="Paul Ross R."/>
            <person name="Yang R."/>
            <person name="Briner A.E."/>
            <person name="Felis G.E."/>
            <person name="de Vos W.M."/>
            <person name="Barrangou R."/>
            <person name="Klaenhammer T.R."/>
            <person name="Caufield P.W."/>
            <person name="Cui Y."/>
            <person name="Zhang H."/>
            <person name="O'Toole P.W."/>
        </authorList>
    </citation>
    <scope>NUCLEOTIDE SEQUENCE [LARGE SCALE GENOMIC DNA]</scope>
    <source>
        <strain evidence="7 8">DSM 23026</strain>
    </source>
</reference>
<feature type="transmembrane region" description="Helical" evidence="6">
    <location>
        <begin position="33"/>
        <end position="57"/>
    </location>
</feature>
<keyword evidence="4 6" id="KW-1133">Transmembrane helix</keyword>
<keyword evidence="5 6" id="KW-0472">Membrane</keyword>
<evidence type="ECO:0000256" key="1">
    <source>
        <dbReference type="ARBA" id="ARBA00004651"/>
    </source>
</evidence>